<evidence type="ECO:0000259" key="1">
    <source>
        <dbReference type="Pfam" id="PF14231"/>
    </source>
</evidence>
<name>A0ABU0IBI0_9HYPH</name>
<dbReference type="Pfam" id="PF14231">
    <property type="entry name" value="GXWXG"/>
    <property type="match status" value="1"/>
</dbReference>
<dbReference type="InterPro" id="IPR025568">
    <property type="entry name" value="DUF4334"/>
</dbReference>
<dbReference type="Gene3D" id="2.40.128.580">
    <property type="entry name" value="GXWXG domain"/>
    <property type="match status" value="2"/>
</dbReference>
<evidence type="ECO:0000313" key="3">
    <source>
        <dbReference type="EMBL" id="MDQ0455582.1"/>
    </source>
</evidence>
<comment type="caution">
    <text evidence="3">The sequence shown here is derived from an EMBL/GenBank/DDBJ whole genome shotgun (WGS) entry which is preliminary data.</text>
</comment>
<dbReference type="RefSeq" id="WP_307157782.1">
    <property type="nucleotide sequence ID" value="NZ_JAUSWH010000005.1"/>
</dbReference>
<dbReference type="Proteomes" id="UP001235269">
    <property type="component" value="Unassembled WGS sequence"/>
</dbReference>
<feature type="domain" description="DUF4334" evidence="2">
    <location>
        <begin position="137"/>
        <end position="192"/>
    </location>
</feature>
<accession>A0ABU0IBI0</accession>
<dbReference type="EMBL" id="JAUSWH010000005">
    <property type="protein sequence ID" value="MDQ0455582.1"/>
    <property type="molecule type" value="Genomic_DNA"/>
</dbReference>
<keyword evidence="4" id="KW-1185">Reference proteome</keyword>
<feature type="domain" description="GXWXG" evidence="1">
    <location>
        <begin position="39"/>
        <end position="92"/>
    </location>
</feature>
<evidence type="ECO:0000259" key="2">
    <source>
        <dbReference type="Pfam" id="PF14232"/>
    </source>
</evidence>
<evidence type="ECO:0008006" key="5">
    <source>
        <dbReference type="Google" id="ProtNLM"/>
    </source>
</evidence>
<organism evidence="3 4">
    <name type="scientific">Rhizobium paknamense</name>
    <dbReference type="NCBI Taxonomy" id="1206817"/>
    <lineage>
        <taxon>Bacteria</taxon>
        <taxon>Pseudomonadati</taxon>
        <taxon>Pseudomonadota</taxon>
        <taxon>Alphaproteobacteria</taxon>
        <taxon>Hyphomicrobiales</taxon>
        <taxon>Rhizobiaceae</taxon>
        <taxon>Rhizobium/Agrobacterium group</taxon>
        <taxon>Rhizobium</taxon>
    </lineage>
</organism>
<gene>
    <name evidence="3" type="ORF">QO005_001922</name>
</gene>
<protein>
    <recommendedName>
        <fullName evidence="5">DUF4334 domain-containing protein</fullName>
    </recommendedName>
</protein>
<proteinExistence type="predicted"/>
<dbReference type="InterPro" id="IPR025951">
    <property type="entry name" value="GXWXG_dom"/>
</dbReference>
<reference evidence="3 4" key="1">
    <citation type="submission" date="2023-07" db="EMBL/GenBank/DDBJ databases">
        <title>Genomic Encyclopedia of Type Strains, Phase IV (KMG-IV): sequencing the most valuable type-strain genomes for metagenomic binning, comparative biology and taxonomic classification.</title>
        <authorList>
            <person name="Goeker M."/>
        </authorList>
    </citation>
    <scope>NUCLEOTIDE SEQUENCE [LARGE SCALE GENOMIC DNA]</scope>
    <source>
        <strain evidence="3 4">DSM 100301</strain>
    </source>
</reference>
<dbReference type="Pfam" id="PF14232">
    <property type="entry name" value="DUF4334"/>
    <property type="match status" value="1"/>
</dbReference>
<evidence type="ECO:0000313" key="4">
    <source>
        <dbReference type="Proteomes" id="UP001235269"/>
    </source>
</evidence>
<sequence length="202" mass="23307">MRRERKTPPMDVKITRDADPWLIDWQDHGLAAEAAISRFLSLPAMEVEDMVGRWSGSELTTSHPLDGMLPKFGWYGKWFLSAEEGHPLMMKDVFGFYPLNPFFIPLRLIAAQRWLFDHAPGHWLVRNGGRLFAASRPKARLRPVALGGTVSAAMIYDEKPIVDHFRRIDGRRCLGLMDYRDFDRPFFFLLTREDEIAENTGN</sequence>